<evidence type="ECO:0000313" key="3">
    <source>
        <dbReference type="Proteomes" id="UP000286746"/>
    </source>
</evidence>
<evidence type="ECO:0000256" key="1">
    <source>
        <dbReference type="SAM" id="MobiDB-lite"/>
    </source>
</evidence>
<sequence length="121" mass="12409">MNATPNGFSRHADGSDSAAVRTPSGPPPERLLSRHFSGQLYDIRLQEPVSVGQLAQELRAGRTFRAHDHATGCDCSFQVLAEVLTCAVGAAVLGAGDGLLRPGTLLAQAAGQATTASADPG</sequence>
<name>A0A401VXV7_STREY</name>
<proteinExistence type="predicted"/>
<dbReference type="Proteomes" id="UP000286746">
    <property type="component" value="Unassembled WGS sequence"/>
</dbReference>
<evidence type="ECO:0000313" key="2">
    <source>
        <dbReference type="EMBL" id="GCD41914.1"/>
    </source>
</evidence>
<reference evidence="2 3" key="1">
    <citation type="submission" date="2018-11" db="EMBL/GenBank/DDBJ databases">
        <title>Whole genome sequence of Streptomyces paromomycinus NBRC 15454(T).</title>
        <authorList>
            <person name="Komaki H."/>
            <person name="Tamura T."/>
        </authorList>
    </citation>
    <scope>NUCLEOTIDE SEQUENCE [LARGE SCALE GENOMIC DNA]</scope>
    <source>
        <strain evidence="2 3">NBRC 15454</strain>
    </source>
</reference>
<evidence type="ECO:0008006" key="4">
    <source>
        <dbReference type="Google" id="ProtNLM"/>
    </source>
</evidence>
<dbReference type="EMBL" id="BHZD01000001">
    <property type="protein sequence ID" value="GCD41914.1"/>
    <property type="molecule type" value="Genomic_DNA"/>
</dbReference>
<dbReference type="RefSeq" id="WP_125053140.1">
    <property type="nucleotide sequence ID" value="NZ_BHZD01000001.1"/>
</dbReference>
<keyword evidence="3" id="KW-1185">Reference proteome</keyword>
<accession>A0A401VXV7</accession>
<gene>
    <name evidence="2" type="ORF">GKJPGBOP_01572</name>
</gene>
<dbReference type="AlphaFoldDB" id="A0A401VXV7"/>
<protein>
    <recommendedName>
        <fullName evidence="4">PHA accumulation regulator DNA-binding N-terminal domain-containing protein</fullName>
    </recommendedName>
</protein>
<feature type="region of interest" description="Disordered" evidence="1">
    <location>
        <begin position="1"/>
        <end position="33"/>
    </location>
</feature>
<organism evidence="2 3">
    <name type="scientific">Streptomyces paromomycinus</name>
    <name type="common">Streptomyces rimosus subsp. paromomycinus</name>
    <dbReference type="NCBI Taxonomy" id="92743"/>
    <lineage>
        <taxon>Bacteria</taxon>
        <taxon>Bacillati</taxon>
        <taxon>Actinomycetota</taxon>
        <taxon>Actinomycetes</taxon>
        <taxon>Kitasatosporales</taxon>
        <taxon>Streptomycetaceae</taxon>
        <taxon>Streptomyces</taxon>
    </lineage>
</organism>
<comment type="caution">
    <text evidence="2">The sequence shown here is derived from an EMBL/GenBank/DDBJ whole genome shotgun (WGS) entry which is preliminary data.</text>
</comment>